<dbReference type="RefSeq" id="XP_029215814.1">
    <property type="nucleotide sequence ID" value="XM_029360999.1"/>
</dbReference>
<dbReference type="OrthoDB" id="333614at2759"/>
<dbReference type="VEuPathDB" id="ToxoDB:BESB_022970"/>
<dbReference type="AlphaFoldDB" id="A0A2A9M1E1"/>
<dbReference type="Proteomes" id="UP000224006">
    <property type="component" value="Chromosome XII"/>
</dbReference>
<dbReference type="EMBL" id="NWUJ01000013">
    <property type="protein sequence ID" value="PFH31805.1"/>
    <property type="molecule type" value="Genomic_DNA"/>
</dbReference>
<dbReference type="KEGG" id="bbes:BESB_022970"/>
<keyword evidence="3" id="KW-1185">Reference proteome</keyword>
<feature type="compositionally biased region" description="Polar residues" evidence="1">
    <location>
        <begin position="11"/>
        <end position="21"/>
    </location>
</feature>
<evidence type="ECO:0000313" key="2">
    <source>
        <dbReference type="EMBL" id="PFH31805.1"/>
    </source>
</evidence>
<protein>
    <submittedName>
        <fullName evidence="2">Uncharacterized protein</fullName>
    </submittedName>
</protein>
<reference evidence="2 3" key="1">
    <citation type="submission" date="2017-09" db="EMBL/GenBank/DDBJ databases">
        <title>Genome sequencing of Besnoitia besnoiti strain Bb-Ger1.</title>
        <authorList>
            <person name="Schares G."/>
            <person name="Venepally P."/>
            <person name="Lorenzi H.A."/>
        </authorList>
    </citation>
    <scope>NUCLEOTIDE SEQUENCE [LARGE SCALE GENOMIC DNA]</scope>
    <source>
        <strain evidence="2 3">Bb-Ger1</strain>
    </source>
</reference>
<comment type="caution">
    <text evidence="2">The sequence shown here is derived from an EMBL/GenBank/DDBJ whole genome shotgun (WGS) entry which is preliminary data.</text>
</comment>
<sequence>MEYVWNHYESRSSATPDQATVASPARRGSSPFLQSHRSRTFVSFLVAVLLVAAASMPDACVGAPGARRSSKEKLSSEDRIRSLESFLREDDELAGNEELQQELSRVKMYFNLYTTTTTKPPPQNIVLDAGKEISMGVWNGLLAPFRLFKNLLTKPTTTMEAAAMSGGMTMSKLGHALRATVSSEESSGRHWRELGRDLVRAATMHPERQRELERLSRIHKAQMLQAGIYRTDAEQEEADRRLKIAMGYDEKKKAEALREYGKQKERYLKYQKLREQEAAAAAGKVNADQREAGEGPREAAHGQDEAATPSEEVGGLSEGSAASLSQSSEEPGLQKQADSTR</sequence>
<proteinExistence type="predicted"/>
<feature type="compositionally biased region" description="Basic and acidic residues" evidence="1">
    <location>
        <begin position="287"/>
        <end position="304"/>
    </location>
</feature>
<evidence type="ECO:0000256" key="1">
    <source>
        <dbReference type="SAM" id="MobiDB-lite"/>
    </source>
</evidence>
<dbReference type="GeneID" id="40307357"/>
<feature type="region of interest" description="Disordered" evidence="1">
    <location>
        <begin position="1"/>
        <end position="32"/>
    </location>
</feature>
<evidence type="ECO:0000313" key="3">
    <source>
        <dbReference type="Proteomes" id="UP000224006"/>
    </source>
</evidence>
<organism evidence="2 3">
    <name type="scientific">Besnoitia besnoiti</name>
    <name type="common">Apicomplexan protozoan</name>
    <dbReference type="NCBI Taxonomy" id="94643"/>
    <lineage>
        <taxon>Eukaryota</taxon>
        <taxon>Sar</taxon>
        <taxon>Alveolata</taxon>
        <taxon>Apicomplexa</taxon>
        <taxon>Conoidasida</taxon>
        <taxon>Coccidia</taxon>
        <taxon>Eucoccidiorida</taxon>
        <taxon>Eimeriorina</taxon>
        <taxon>Sarcocystidae</taxon>
        <taxon>Besnoitia</taxon>
    </lineage>
</organism>
<name>A0A2A9M1E1_BESBE</name>
<accession>A0A2A9M1E1</accession>
<feature type="compositionally biased region" description="Low complexity" evidence="1">
    <location>
        <begin position="310"/>
        <end position="330"/>
    </location>
</feature>
<gene>
    <name evidence="2" type="ORF">BESB_022970</name>
</gene>
<feature type="region of interest" description="Disordered" evidence="1">
    <location>
        <begin position="278"/>
        <end position="341"/>
    </location>
</feature>